<sequence>MRLSDLPIGTKVKDPETTYYGMPIVFQVAAKNHEGYPENSVTLITEKLITLKAFDAKEPSNSDSNRRTYGNNRYLYSNIRQWLNKDVDSWYEPQHETDESPNANGVNYNYYDSESGFLSNFSRDFKKQILTTNLTVVKNTVTDGGESETFQDKIFLPSTTEVGLSNENNIAEGSLLEMFTTASASRIANPTTEAVANSTYTSTSLKDSSPWNWLLRTPVASQSYGIRIVSTSGGITNTQGQAGQQGVRPVLNLPSEIRVYDNPDIDGVYILDTRLAEISVPQGDIGVKTTKNNLLTYNITTKDQMSEVVEKVNGEIVNRKNLANGEETQVNLTNEQWDAVGYGKYTKSPITNLMDFSNINDWQLGYLWAMNGIGNPLTEQEAPQLALLKDYISNFQVEYKVEVKNGFRLFIREADSSGNLLKNNSFDIDDGVSKFTPLAETKRLYICISNLEEETISEFDIINQPFKIYTEEPNVIVNNLTIEMGDYKWDYTFDKRLSDDSDIPEIVKATKEANEVVLPTKKAKIIEAIGEDANESDNLEELANKIIRYASGTCTSSTTTLQFQYAGTTGAVNLRFVEITDIPFIPSKITLSLPNGSFVYKTYYEEDNDPFYPKTIKLSSYQSTSQTSVTTYNLKGDALNAVVSANLVRLPVQVSGITGTWEAWGRNDTSV</sequence>
<dbReference type="InterPro" id="IPR046240">
    <property type="entry name" value="DUF6273"/>
</dbReference>
<organism evidence="2 3">
    <name type="scientific">Robertmurraya siralis</name>
    <dbReference type="NCBI Taxonomy" id="77777"/>
    <lineage>
        <taxon>Bacteria</taxon>
        <taxon>Bacillati</taxon>
        <taxon>Bacillota</taxon>
        <taxon>Bacilli</taxon>
        <taxon>Bacillales</taxon>
        <taxon>Bacillaceae</taxon>
        <taxon>Robertmurraya</taxon>
    </lineage>
</organism>
<accession>A0A919WEL9</accession>
<dbReference type="AlphaFoldDB" id="A0A919WEL9"/>
<reference evidence="2" key="1">
    <citation type="submission" date="2021-03" db="EMBL/GenBank/DDBJ databases">
        <title>Antimicrobial resistance genes in bacteria isolated from Japanese honey, and their potential for conferring macrolide and lincosamide resistance in the American foulbrood pathogen Paenibacillus larvae.</title>
        <authorList>
            <person name="Okamoto M."/>
            <person name="Kumagai M."/>
            <person name="Kanamori H."/>
            <person name="Takamatsu D."/>
        </authorList>
    </citation>
    <scope>NUCLEOTIDE SEQUENCE</scope>
    <source>
        <strain evidence="2">J27TS8</strain>
    </source>
</reference>
<dbReference type="EMBL" id="BORC01000001">
    <property type="protein sequence ID" value="GIN60540.1"/>
    <property type="molecule type" value="Genomic_DNA"/>
</dbReference>
<evidence type="ECO:0000259" key="1">
    <source>
        <dbReference type="Pfam" id="PF19789"/>
    </source>
</evidence>
<keyword evidence="3" id="KW-1185">Reference proteome</keyword>
<proteinExistence type="predicted"/>
<protein>
    <recommendedName>
        <fullName evidence="1">DUF6273 domain-containing protein</fullName>
    </recommendedName>
</protein>
<comment type="caution">
    <text evidence="2">The sequence shown here is derived from an EMBL/GenBank/DDBJ whole genome shotgun (WGS) entry which is preliminary data.</text>
</comment>
<evidence type="ECO:0000313" key="3">
    <source>
        <dbReference type="Proteomes" id="UP000682111"/>
    </source>
</evidence>
<name>A0A919WEL9_9BACI</name>
<evidence type="ECO:0000313" key="2">
    <source>
        <dbReference type="EMBL" id="GIN60540.1"/>
    </source>
</evidence>
<gene>
    <name evidence="2" type="ORF">J27TS8_05330</name>
</gene>
<dbReference type="Pfam" id="PF19789">
    <property type="entry name" value="DUF6273"/>
    <property type="match status" value="1"/>
</dbReference>
<dbReference type="RefSeq" id="WP_212933192.1">
    <property type="nucleotide sequence ID" value="NZ_BORC01000001.1"/>
</dbReference>
<dbReference type="Proteomes" id="UP000682111">
    <property type="component" value="Unassembled WGS sequence"/>
</dbReference>
<feature type="domain" description="DUF6273" evidence="1">
    <location>
        <begin position="39"/>
        <end position="255"/>
    </location>
</feature>